<comment type="similarity">
    <text evidence="1">Belongs to the DNA/RNA non-specific endonuclease family.</text>
</comment>
<dbReference type="EMBL" id="HACM01005643">
    <property type="protein sequence ID" value="CRZ06085.1"/>
    <property type="molecule type" value="Transcribed_RNA"/>
</dbReference>
<keyword evidence="3" id="KW-0479">Metal-binding</keyword>
<feature type="non-terminal residue" evidence="7">
    <location>
        <position position="238"/>
    </location>
</feature>
<evidence type="ECO:0000256" key="4">
    <source>
        <dbReference type="SAM" id="Phobius"/>
    </source>
</evidence>
<dbReference type="PANTHER" id="PTHR13966:SF5">
    <property type="entry name" value="ENDONUCLEASE G, MITOCHONDRIAL"/>
    <property type="match status" value="1"/>
</dbReference>
<feature type="domain" description="DNA/RNA non-specific endonuclease/pyrophosphatase/phosphodiesterase" evidence="6">
    <location>
        <begin position="49"/>
        <end position="238"/>
    </location>
</feature>
<dbReference type="SMART" id="SM00477">
    <property type="entry name" value="NUC"/>
    <property type="match status" value="1"/>
</dbReference>
<dbReference type="SMART" id="SM00892">
    <property type="entry name" value="Endonuclease_NS"/>
    <property type="match status" value="1"/>
</dbReference>
<dbReference type="InterPro" id="IPR020821">
    <property type="entry name" value="ENPP1-3/EXOG-like_nuc-like"/>
</dbReference>
<dbReference type="GO" id="GO:0016787">
    <property type="term" value="F:hydrolase activity"/>
    <property type="evidence" value="ECO:0007669"/>
    <property type="project" value="InterPro"/>
</dbReference>
<proteinExistence type="inferred from homology"/>
<dbReference type="InterPro" id="IPR044929">
    <property type="entry name" value="DNA/RNA_non-sp_Endonuclease_sf"/>
</dbReference>
<sequence length="238" mass="27588">MGDRPYNIRRPRCRPSWTCTLLIHIGAMVAAVIIALYLLNINSEIVILDYDGFNLHYDCTHHTALRFSYSLSYDIGNVRRPKGFNFDPDLDRSCQQYSRSSYSKIRQGYDRGHLVPSNHMDSDLKLILRSHYMTNIVPQISSFNRGIWLQTEEIAECYRDISPIDVLGGVIYTDDYSRDFFVKSHGIRTPYYFWKVIINYKNNTGTPEIISWLIPNEEKLGPLTSYLASVVEIESKLT</sequence>
<feature type="domain" description="ENPP1-3/EXOG-like endonuclease/phosphodiesterase" evidence="5">
    <location>
        <begin position="50"/>
        <end position="238"/>
    </location>
</feature>
<dbReference type="Gene3D" id="3.40.570.10">
    <property type="entry name" value="Extracellular Endonuclease, subunit A"/>
    <property type="match status" value="1"/>
</dbReference>
<keyword evidence="4" id="KW-1133">Transmembrane helix</keyword>
<evidence type="ECO:0000256" key="1">
    <source>
        <dbReference type="ARBA" id="ARBA00010052"/>
    </source>
</evidence>
<dbReference type="SUPFAM" id="SSF54060">
    <property type="entry name" value="His-Me finger endonucleases"/>
    <property type="match status" value="1"/>
</dbReference>
<evidence type="ECO:0000313" key="7">
    <source>
        <dbReference type="EMBL" id="CRZ06085.1"/>
    </source>
</evidence>
<keyword evidence="4" id="KW-0472">Membrane</keyword>
<feature type="transmembrane region" description="Helical" evidence="4">
    <location>
        <begin position="21"/>
        <end position="39"/>
    </location>
</feature>
<evidence type="ECO:0000259" key="6">
    <source>
        <dbReference type="SMART" id="SM00892"/>
    </source>
</evidence>
<dbReference type="InterPro" id="IPR040255">
    <property type="entry name" value="Non-specific_endonuclease"/>
</dbReference>
<organism evidence="7">
    <name type="scientific">Spongospora subterranea</name>
    <dbReference type="NCBI Taxonomy" id="70186"/>
    <lineage>
        <taxon>Eukaryota</taxon>
        <taxon>Sar</taxon>
        <taxon>Rhizaria</taxon>
        <taxon>Endomyxa</taxon>
        <taxon>Phytomyxea</taxon>
        <taxon>Plasmodiophorida</taxon>
        <taxon>Plasmodiophoridae</taxon>
        <taxon>Spongospora</taxon>
    </lineage>
</organism>
<reference evidence="7" key="1">
    <citation type="submission" date="2015-04" db="EMBL/GenBank/DDBJ databases">
        <title>The genome sequence of the plant pathogenic Rhizarian Plasmodiophora brassicae reveals insights in its biotrophic life cycle and the origin of chitin synthesis.</title>
        <authorList>
            <person name="Schwelm A."/>
            <person name="Fogelqvist J."/>
            <person name="Knaust A."/>
            <person name="Julke S."/>
            <person name="Lilja T."/>
            <person name="Dhandapani V."/>
            <person name="Bonilla-Rosso G."/>
            <person name="Karlsson M."/>
            <person name="Shevchenko A."/>
            <person name="Choi S.R."/>
            <person name="Kim H.G."/>
            <person name="Park J.Y."/>
            <person name="Lim Y.P."/>
            <person name="Ludwig-Muller J."/>
            <person name="Dixelius C."/>
        </authorList>
    </citation>
    <scope>NUCLEOTIDE SEQUENCE</scope>
    <source>
        <tissue evidence="7">Potato root galls</tissue>
    </source>
</reference>
<feature type="active site" description="Proton acceptor" evidence="2">
    <location>
        <position position="113"/>
    </location>
</feature>
<dbReference type="GO" id="GO:0003676">
    <property type="term" value="F:nucleic acid binding"/>
    <property type="evidence" value="ECO:0007669"/>
    <property type="project" value="InterPro"/>
</dbReference>
<keyword evidence="4" id="KW-0812">Transmembrane</keyword>
<feature type="binding site" evidence="3">
    <location>
        <position position="144"/>
    </location>
    <ligand>
        <name>Mg(2+)</name>
        <dbReference type="ChEBI" id="CHEBI:18420"/>
        <note>catalytic</note>
    </ligand>
</feature>
<accession>A0A0H5QVY3</accession>
<evidence type="ECO:0000256" key="3">
    <source>
        <dbReference type="PIRSR" id="PIRSR640255-2"/>
    </source>
</evidence>
<dbReference type="AlphaFoldDB" id="A0A0H5QVY3"/>
<dbReference type="InterPro" id="IPR001604">
    <property type="entry name" value="Endo_G_ENPP1-like_dom"/>
</dbReference>
<dbReference type="GO" id="GO:0046872">
    <property type="term" value="F:metal ion binding"/>
    <property type="evidence" value="ECO:0007669"/>
    <property type="project" value="UniProtKB-KW"/>
</dbReference>
<evidence type="ECO:0000256" key="2">
    <source>
        <dbReference type="PIRSR" id="PIRSR640255-1"/>
    </source>
</evidence>
<evidence type="ECO:0000259" key="5">
    <source>
        <dbReference type="SMART" id="SM00477"/>
    </source>
</evidence>
<dbReference type="GO" id="GO:0004519">
    <property type="term" value="F:endonuclease activity"/>
    <property type="evidence" value="ECO:0007669"/>
    <property type="project" value="TreeGrafter"/>
</dbReference>
<dbReference type="PANTHER" id="PTHR13966">
    <property type="entry name" value="ENDONUCLEASE RELATED"/>
    <property type="match status" value="1"/>
</dbReference>
<protein>
    <recommendedName>
        <fullName evidence="8">Endonuclease</fullName>
    </recommendedName>
</protein>
<dbReference type="Pfam" id="PF01223">
    <property type="entry name" value="Endonuclease_NS"/>
    <property type="match status" value="1"/>
</dbReference>
<name>A0A0H5QVY3_9EUKA</name>
<evidence type="ECO:0008006" key="8">
    <source>
        <dbReference type="Google" id="ProtNLM"/>
    </source>
</evidence>
<dbReference type="InterPro" id="IPR044925">
    <property type="entry name" value="His-Me_finger_sf"/>
</dbReference>